<feature type="region of interest" description="Disordered" evidence="1">
    <location>
        <begin position="1"/>
        <end position="61"/>
    </location>
</feature>
<dbReference type="KEGG" id="pglu:A3958_19930"/>
<evidence type="ECO:0000313" key="2">
    <source>
        <dbReference type="EMBL" id="KZS48184.1"/>
    </source>
</evidence>
<name>A0A163LJQ6_9BACL</name>
<proteinExistence type="predicted"/>
<reference evidence="2" key="1">
    <citation type="journal article" date="2016" name="Genome Announc.">
        <title>Draft genomes of two strains of Paenibacillus glucanolyticus with capability to degrade lignocellulose.</title>
        <authorList>
            <person name="Mathews S.L."/>
            <person name="Pawlak J."/>
            <person name="Grunden A.M."/>
        </authorList>
    </citation>
    <scope>NUCLEOTIDE SEQUENCE [LARGE SCALE GENOMIC DNA]</scope>
    <source>
        <strain evidence="2">SLM1</strain>
    </source>
</reference>
<feature type="compositionally biased region" description="Polar residues" evidence="1">
    <location>
        <begin position="35"/>
        <end position="44"/>
    </location>
</feature>
<accession>A0A163LJQ6</accession>
<dbReference type="RefSeq" id="WP_036636931.1">
    <property type="nucleotide sequence ID" value="NZ_CBCSBX010000004.1"/>
</dbReference>
<evidence type="ECO:0000313" key="3">
    <source>
        <dbReference type="Proteomes" id="UP000076796"/>
    </source>
</evidence>
<dbReference type="GeneID" id="97556305"/>
<comment type="caution">
    <text evidence="2">The sequence shown here is derived from an EMBL/GenBank/DDBJ whole genome shotgun (WGS) entry which is preliminary data.</text>
</comment>
<protein>
    <submittedName>
        <fullName evidence="2">Uncharacterized protein</fullName>
    </submittedName>
</protein>
<dbReference type="Proteomes" id="UP000076796">
    <property type="component" value="Unassembled WGS sequence"/>
</dbReference>
<dbReference type="AlphaFoldDB" id="A0A163LJQ6"/>
<dbReference type="EMBL" id="LWMH01000001">
    <property type="protein sequence ID" value="KZS48184.1"/>
    <property type="molecule type" value="Genomic_DNA"/>
</dbReference>
<evidence type="ECO:0000256" key="1">
    <source>
        <dbReference type="SAM" id="MobiDB-lite"/>
    </source>
</evidence>
<keyword evidence="3" id="KW-1185">Reference proteome</keyword>
<gene>
    <name evidence="2" type="ORF">AWU65_20745</name>
</gene>
<sequence length="61" mass="7127">MAENNPFDSRNNEQEEEQKEQFRSFVENVAGGSNGKNESIQDQSRTADEQNRMIDKHNLRK</sequence>
<feature type="compositionally biased region" description="Basic and acidic residues" evidence="1">
    <location>
        <begin position="45"/>
        <end position="61"/>
    </location>
</feature>
<organism evidence="2 3">
    <name type="scientific">Paenibacillus glucanolyticus</name>
    <dbReference type="NCBI Taxonomy" id="59843"/>
    <lineage>
        <taxon>Bacteria</taxon>
        <taxon>Bacillati</taxon>
        <taxon>Bacillota</taxon>
        <taxon>Bacilli</taxon>
        <taxon>Bacillales</taxon>
        <taxon>Paenibacillaceae</taxon>
        <taxon>Paenibacillus</taxon>
    </lineage>
</organism>
<dbReference type="OrthoDB" id="2665603at2"/>